<sequence>MNHQYSKFKNKAIPYAKVGRRVFGSLFNAETFCSDHGLDVNSAIEYGEIPELKNEVQEIAKYQKAVLREVLHRLEKRCSFLHGEITGFSNSLSVCHPLDRGYLEDRLKEAIAKSTATHEAREMVWTILEELERLSEWHD</sequence>
<dbReference type="AlphaFoldDB" id="A0A6I2RAG2"/>
<proteinExistence type="predicted"/>
<evidence type="ECO:0000313" key="2">
    <source>
        <dbReference type="Proteomes" id="UP000434475"/>
    </source>
</evidence>
<dbReference type="RefSeq" id="WP_148338717.1">
    <property type="nucleotide sequence ID" value="NZ_BAABZG010000001.1"/>
</dbReference>
<dbReference type="EMBL" id="WKPR01000015">
    <property type="protein sequence ID" value="MSB20727.1"/>
    <property type="molecule type" value="Genomic_DNA"/>
</dbReference>
<evidence type="ECO:0000313" key="1">
    <source>
        <dbReference type="EMBL" id="MSB20727.1"/>
    </source>
</evidence>
<dbReference type="Proteomes" id="UP000434475">
    <property type="component" value="Unassembled WGS sequence"/>
</dbReference>
<organism evidence="1 2">
    <name type="scientific">Flavonifractor plautii</name>
    <name type="common">Fusobacterium plautii</name>
    <dbReference type="NCBI Taxonomy" id="292800"/>
    <lineage>
        <taxon>Bacteria</taxon>
        <taxon>Bacillati</taxon>
        <taxon>Bacillota</taxon>
        <taxon>Clostridia</taxon>
        <taxon>Eubacteriales</taxon>
        <taxon>Oscillospiraceae</taxon>
        <taxon>Flavonifractor</taxon>
    </lineage>
</organism>
<protein>
    <submittedName>
        <fullName evidence="1">Uncharacterized protein</fullName>
    </submittedName>
</protein>
<accession>A0A6I2RAG2</accession>
<comment type="caution">
    <text evidence="1">The sequence shown here is derived from an EMBL/GenBank/DDBJ whole genome shotgun (WGS) entry which is preliminary data.</text>
</comment>
<reference evidence="1 2" key="1">
    <citation type="journal article" date="2019" name="Nat. Med.">
        <title>A library of human gut bacterial isolates paired with longitudinal multiomics data enables mechanistic microbiome research.</title>
        <authorList>
            <person name="Poyet M."/>
            <person name="Groussin M."/>
            <person name="Gibbons S.M."/>
            <person name="Avila-Pacheco J."/>
            <person name="Jiang X."/>
            <person name="Kearney S.M."/>
            <person name="Perrotta A.R."/>
            <person name="Berdy B."/>
            <person name="Zhao S."/>
            <person name="Lieberman T.D."/>
            <person name="Swanson P.K."/>
            <person name="Smith M."/>
            <person name="Roesemann S."/>
            <person name="Alexander J.E."/>
            <person name="Rich S.A."/>
            <person name="Livny J."/>
            <person name="Vlamakis H."/>
            <person name="Clish C."/>
            <person name="Bullock K."/>
            <person name="Deik A."/>
            <person name="Scott J."/>
            <person name="Pierce K.A."/>
            <person name="Xavier R.J."/>
            <person name="Alm E.J."/>
        </authorList>
    </citation>
    <scope>NUCLEOTIDE SEQUENCE [LARGE SCALE GENOMIC DNA]</scope>
    <source>
        <strain evidence="1 2">BIOML-A2</strain>
    </source>
</reference>
<gene>
    <name evidence="1" type="ORF">GKE97_14535</name>
</gene>
<name>A0A6I2RAG2_FLAPL</name>